<evidence type="ECO:0000313" key="2">
    <source>
        <dbReference type="EMBL" id="MBB3020421.1"/>
    </source>
</evidence>
<evidence type="ECO:0000313" key="3">
    <source>
        <dbReference type="Proteomes" id="UP000532010"/>
    </source>
</evidence>
<dbReference type="EMBL" id="JACHWB010000004">
    <property type="protein sequence ID" value="MBB3020421.1"/>
    <property type="molecule type" value="Genomic_DNA"/>
</dbReference>
<dbReference type="InterPro" id="IPR029045">
    <property type="entry name" value="ClpP/crotonase-like_dom_sf"/>
</dbReference>
<dbReference type="GO" id="GO:0005576">
    <property type="term" value="C:extracellular region"/>
    <property type="evidence" value="ECO:0007669"/>
    <property type="project" value="TreeGrafter"/>
</dbReference>
<dbReference type="PANTHER" id="PTHR37549">
    <property type="entry name" value="LIPOPROTEIN LPRI"/>
    <property type="match status" value="1"/>
</dbReference>
<dbReference type="AlphaFoldDB" id="A0A7W4YXU9"/>
<keyword evidence="3" id="KW-1185">Reference proteome</keyword>
<dbReference type="SUPFAM" id="SSF52096">
    <property type="entry name" value="ClpP/crotonase"/>
    <property type="match status" value="1"/>
</dbReference>
<evidence type="ECO:0000259" key="1">
    <source>
        <dbReference type="Pfam" id="PF07007"/>
    </source>
</evidence>
<protein>
    <submittedName>
        <fullName evidence="2">Uncharacterized protein YecT (DUF1311 family)</fullName>
    </submittedName>
</protein>
<proteinExistence type="predicted"/>
<dbReference type="InterPro" id="IPR009739">
    <property type="entry name" value="LprI-like_N"/>
</dbReference>
<comment type="caution">
    <text evidence="2">The sequence shown here is derived from an EMBL/GenBank/DDBJ whole genome shotgun (WGS) entry which is preliminary data.</text>
</comment>
<dbReference type="InterPro" id="IPR052755">
    <property type="entry name" value="Lysozyme_Inhibitor_LprI"/>
</dbReference>
<dbReference type="Gene3D" id="1.20.1270.180">
    <property type="match status" value="1"/>
</dbReference>
<gene>
    <name evidence="2" type="ORF">FHR70_003502</name>
</gene>
<sequence length="337" mass="36582">MMRVGLRSLLALKRTSASLLFCSVVAFHCIGAASAMEFKLENSKDHTSAAVFARGPIEAGDAQKMQQLIGSSSLPVEILSIESPGGSVAEAKKVAEIVKLSQLIVVADHECASACAQVIFPAGKYSILTKGSLLGIHSCSSQGVRSEVCNEDIANFVVSNGFPHGTVDMYMDLYNPSDMKWMGEIAARCFGYYHAIGEPLPNNGGKKACVDGYIFTSSSGIKTRPYGPSFDCTKARTKVEKLLCMDKELMASDSVLGRAYDARRQKSNDDEKPRLKAEQIAWINRRNDKCSGLIPDELGYIDTREAALCLFLANEARIYELIGFDPAKPSSSIRQTP</sequence>
<dbReference type="Gene3D" id="3.90.226.10">
    <property type="entry name" value="2-enoyl-CoA Hydratase, Chain A, domain 1"/>
    <property type="match status" value="1"/>
</dbReference>
<organism evidence="2 3">
    <name type="scientific">Microvirga lupini</name>
    <dbReference type="NCBI Taxonomy" id="420324"/>
    <lineage>
        <taxon>Bacteria</taxon>
        <taxon>Pseudomonadati</taxon>
        <taxon>Pseudomonadota</taxon>
        <taxon>Alphaproteobacteria</taxon>
        <taxon>Hyphomicrobiales</taxon>
        <taxon>Methylobacteriaceae</taxon>
        <taxon>Microvirga</taxon>
    </lineage>
</organism>
<dbReference type="Proteomes" id="UP000532010">
    <property type="component" value="Unassembled WGS sequence"/>
</dbReference>
<accession>A0A7W4YXU9</accession>
<name>A0A7W4YXU9_9HYPH</name>
<feature type="domain" description="Lysozyme inhibitor LprI-like N-terminal" evidence="1">
    <location>
        <begin position="232"/>
        <end position="321"/>
    </location>
</feature>
<dbReference type="Pfam" id="PF07007">
    <property type="entry name" value="LprI"/>
    <property type="match status" value="1"/>
</dbReference>
<dbReference type="PANTHER" id="PTHR37549:SF1">
    <property type="entry name" value="LIPOPROTEIN LPRI"/>
    <property type="match status" value="1"/>
</dbReference>
<reference evidence="2 3" key="1">
    <citation type="submission" date="2020-08" db="EMBL/GenBank/DDBJ databases">
        <title>The Agave Microbiome: Exploring the role of microbial communities in plant adaptations to desert environments.</title>
        <authorList>
            <person name="Partida-Martinez L.P."/>
        </authorList>
    </citation>
    <scope>NUCLEOTIDE SEQUENCE [LARGE SCALE GENOMIC DNA]</scope>
    <source>
        <strain evidence="2 3">AT3.9</strain>
    </source>
</reference>